<feature type="compositionally biased region" description="Basic and acidic residues" evidence="1">
    <location>
        <begin position="189"/>
        <end position="200"/>
    </location>
</feature>
<feature type="region of interest" description="Disordered" evidence="1">
    <location>
        <begin position="172"/>
        <end position="216"/>
    </location>
</feature>
<protein>
    <submittedName>
        <fullName evidence="3">Nitroreductase family protein</fullName>
    </submittedName>
</protein>
<dbReference type="Proteomes" id="UP001183246">
    <property type="component" value="Unassembled WGS sequence"/>
</dbReference>
<dbReference type="PANTHER" id="PTHR23026">
    <property type="entry name" value="NADPH NITROREDUCTASE"/>
    <property type="match status" value="1"/>
</dbReference>
<dbReference type="RefSeq" id="WP_311706343.1">
    <property type="nucleotide sequence ID" value="NZ_JAVREL010000013.1"/>
</dbReference>
<dbReference type="InterPro" id="IPR000415">
    <property type="entry name" value="Nitroreductase-like"/>
</dbReference>
<dbReference type="Pfam" id="PF00881">
    <property type="entry name" value="Nitroreductase"/>
    <property type="match status" value="1"/>
</dbReference>
<dbReference type="InterPro" id="IPR050627">
    <property type="entry name" value="Nitroreductase/BluB"/>
</dbReference>
<dbReference type="Gene3D" id="3.40.109.10">
    <property type="entry name" value="NADH Oxidase"/>
    <property type="match status" value="2"/>
</dbReference>
<sequence length="308" mass="33952">MPTDKPRPQTVTALVRAATAAPSLHNAQPWRFRYTRDSALFQIRAALDRCLPHSDPHGRALHMGCGAALLNLRVAAAHAGWRPVTRLLPDPHDPRLLATVRLERADGDPDLAALHPAIRRRRTSRLPFSEKRVADPVRAALREAAESEGAQLHYPSAWHVRTVLDLVHDAEGRDHADPGRAAELAEWTDPERTPDGHDFAGRMTPAERTPGESPFEQEPQLALLGTAEDRPTDWLRAGQAMERVLLVATRRGVSAGLSSAPVDWSDARWADRDPMSPMGQVHVVLRLGYGPRAPATPRRPVAQVLQVE</sequence>
<proteinExistence type="predicted"/>
<evidence type="ECO:0000313" key="3">
    <source>
        <dbReference type="EMBL" id="MDT0345213.1"/>
    </source>
</evidence>
<name>A0ABU2MU89_9ACTN</name>
<evidence type="ECO:0000256" key="1">
    <source>
        <dbReference type="SAM" id="MobiDB-lite"/>
    </source>
</evidence>
<dbReference type="InterPro" id="IPR029479">
    <property type="entry name" value="Nitroreductase"/>
</dbReference>
<accession>A0ABU2MU89</accession>
<dbReference type="NCBIfam" id="NF047509">
    <property type="entry name" value="Rv3131_FMN_oxido"/>
    <property type="match status" value="1"/>
</dbReference>
<dbReference type="EMBL" id="JAVREL010000013">
    <property type="protein sequence ID" value="MDT0345213.1"/>
    <property type="molecule type" value="Genomic_DNA"/>
</dbReference>
<evidence type="ECO:0000259" key="2">
    <source>
        <dbReference type="Pfam" id="PF00881"/>
    </source>
</evidence>
<organism evidence="3 4">
    <name type="scientific">Streptomyces litchfieldiae</name>
    <dbReference type="NCBI Taxonomy" id="3075543"/>
    <lineage>
        <taxon>Bacteria</taxon>
        <taxon>Bacillati</taxon>
        <taxon>Actinomycetota</taxon>
        <taxon>Actinomycetes</taxon>
        <taxon>Kitasatosporales</taxon>
        <taxon>Streptomycetaceae</taxon>
        <taxon>Streptomyces</taxon>
    </lineage>
</organism>
<comment type="caution">
    <text evidence="3">The sequence shown here is derived from an EMBL/GenBank/DDBJ whole genome shotgun (WGS) entry which is preliminary data.</text>
</comment>
<feature type="domain" description="Nitroreductase" evidence="2">
    <location>
        <begin position="118"/>
        <end position="261"/>
    </location>
</feature>
<dbReference type="SUPFAM" id="SSF55469">
    <property type="entry name" value="FMN-dependent nitroreductase-like"/>
    <property type="match status" value="2"/>
</dbReference>
<reference evidence="4" key="1">
    <citation type="submission" date="2023-07" db="EMBL/GenBank/DDBJ databases">
        <title>30 novel species of actinomycetes from the DSMZ collection.</title>
        <authorList>
            <person name="Nouioui I."/>
        </authorList>
    </citation>
    <scope>NUCLEOTIDE SEQUENCE [LARGE SCALE GENOMIC DNA]</scope>
    <source>
        <strain evidence="4">DSM 44938</strain>
    </source>
</reference>
<evidence type="ECO:0000313" key="4">
    <source>
        <dbReference type="Proteomes" id="UP001183246"/>
    </source>
</evidence>
<keyword evidence="4" id="KW-1185">Reference proteome</keyword>
<gene>
    <name evidence="3" type="ORF">RM590_21785</name>
</gene>
<dbReference type="PANTHER" id="PTHR23026:SF123">
    <property type="entry name" value="NAD(P)H NITROREDUCTASE RV3131-RELATED"/>
    <property type="match status" value="1"/>
</dbReference>